<reference evidence="3" key="1">
    <citation type="submission" date="2019-02" db="EMBL/GenBank/DDBJ databases">
        <title>Draft genome sequence of Muricauda sp. 176CP4-71.</title>
        <authorList>
            <person name="Park J.-S."/>
        </authorList>
    </citation>
    <scope>NUCLEOTIDE SEQUENCE [LARGE SCALE GENOMIC DNA]</scope>
    <source>
        <strain evidence="3">176GS2-150</strain>
    </source>
</reference>
<dbReference type="EMBL" id="SHLY01000003">
    <property type="protein sequence ID" value="TAA45872.1"/>
    <property type="molecule type" value="Genomic_DNA"/>
</dbReference>
<comment type="caution">
    <text evidence="2">The sequence shown here is derived from an EMBL/GenBank/DDBJ whole genome shotgun (WGS) entry which is preliminary data.</text>
</comment>
<feature type="chain" id="PRO_5046603220" description="DUF4426 domain-containing protein" evidence="1">
    <location>
        <begin position="20"/>
        <end position="135"/>
    </location>
</feature>
<dbReference type="Proteomes" id="UP000292544">
    <property type="component" value="Unassembled WGS sequence"/>
</dbReference>
<evidence type="ECO:0008006" key="4">
    <source>
        <dbReference type="Google" id="ProtNLM"/>
    </source>
</evidence>
<evidence type="ECO:0000256" key="1">
    <source>
        <dbReference type="SAM" id="SignalP"/>
    </source>
</evidence>
<keyword evidence="1" id="KW-0732">Signal</keyword>
<name>A0ABY1WP69_9GAMM</name>
<keyword evidence="3" id="KW-1185">Reference proteome</keyword>
<evidence type="ECO:0000313" key="3">
    <source>
        <dbReference type="Proteomes" id="UP000292544"/>
    </source>
</evidence>
<sequence length="135" mass="15134">MRLILLLCLSALLIGYAIADEQPKIRFGEVLAESPGTKPVFLEQNRFAITPETLYGLVVEKPSATPFTLSTIHFIPRQDGSGEFNKVASRMVEAIGSSAVWLKPLQDDPTGIYMMEVYVDLRLVTTIEYELYKVH</sequence>
<protein>
    <recommendedName>
        <fullName evidence="4">DUF4426 domain-containing protein</fullName>
    </recommendedName>
</protein>
<evidence type="ECO:0000313" key="2">
    <source>
        <dbReference type="EMBL" id="TAA45872.1"/>
    </source>
</evidence>
<organism evidence="2 3">
    <name type="scientific">Corallincola spongiicola</name>
    <dbReference type="NCBI Taxonomy" id="2520508"/>
    <lineage>
        <taxon>Bacteria</taxon>
        <taxon>Pseudomonadati</taxon>
        <taxon>Pseudomonadota</taxon>
        <taxon>Gammaproteobacteria</taxon>
        <taxon>Alteromonadales</taxon>
        <taxon>Psychromonadaceae</taxon>
        <taxon>Corallincola</taxon>
    </lineage>
</organism>
<dbReference type="RefSeq" id="WP_130566811.1">
    <property type="nucleotide sequence ID" value="NZ_SHLY01000003.1"/>
</dbReference>
<proteinExistence type="predicted"/>
<feature type="signal peptide" evidence="1">
    <location>
        <begin position="1"/>
        <end position="19"/>
    </location>
</feature>
<accession>A0ABY1WP69</accession>
<gene>
    <name evidence="2" type="ORF">EXY25_10985</name>
</gene>